<sequence>MAVPTHVVNAMDYEMWLGPNETLYSFRTPLDALDGRTRYARVMWRLPRPGWQQDFTDAEIDDAKTAFLQVGGSAQEMTVEVRLPGGQGRTGLFTVGRPPAADLTSPPSVTIHVGEYPTRVYPNEVFAAAEAADIWFYYYKNGTVPPSYALRPTGNDEAPTG</sequence>
<comment type="caution">
    <text evidence="1">The sequence shown here is derived from an EMBL/GenBank/DDBJ whole genome shotgun (WGS) entry which is preliminary data.</text>
</comment>
<protein>
    <submittedName>
        <fullName evidence="1">Uncharacterized protein</fullName>
    </submittedName>
</protein>
<name>H5TVJ2_9ACTN</name>
<dbReference type="RefSeq" id="WP_005202196.1">
    <property type="nucleotide sequence ID" value="NZ_BAFC01000009.1"/>
</dbReference>
<dbReference type="AlphaFoldDB" id="H5TVJ2"/>
<accession>H5TVJ2</accession>
<organism evidence="1 2">
    <name type="scientific">Gordonia sputi NBRC 100414</name>
    <dbReference type="NCBI Taxonomy" id="1089453"/>
    <lineage>
        <taxon>Bacteria</taxon>
        <taxon>Bacillati</taxon>
        <taxon>Actinomycetota</taxon>
        <taxon>Actinomycetes</taxon>
        <taxon>Mycobacteriales</taxon>
        <taxon>Gordoniaceae</taxon>
        <taxon>Gordonia</taxon>
    </lineage>
</organism>
<keyword evidence="2" id="KW-1185">Reference proteome</keyword>
<evidence type="ECO:0000313" key="1">
    <source>
        <dbReference type="EMBL" id="GAB37500.1"/>
    </source>
</evidence>
<reference evidence="1 2" key="1">
    <citation type="submission" date="2012-02" db="EMBL/GenBank/DDBJ databases">
        <title>Whole genome shotgun sequence of Gordonia sputi NBRC 100414.</title>
        <authorList>
            <person name="Yoshida I."/>
            <person name="Hosoyama A."/>
            <person name="Tsuchikane K."/>
            <person name="Katsumata H."/>
            <person name="Yamazaki S."/>
            <person name="Fujita N."/>
        </authorList>
    </citation>
    <scope>NUCLEOTIDE SEQUENCE [LARGE SCALE GENOMIC DNA]</scope>
    <source>
        <strain evidence="1 2">NBRC 100414</strain>
    </source>
</reference>
<evidence type="ECO:0000313" key="2">
    <source>
        <dbReference type="Proteomes" id="UP000005845"/>
    </source>
</evidence>
<dbReference type="EMBL" id="BAFC01000009">
    <property type="protein sequence ID" value="GAB37500.1"/>
    <property type="molecule type" value="Genomic_DNA"/>
</dbReference>
<dbReference type="Proteomes" id="UP000005845">
    <property type="component" value="Unassembled WGS sequence"/>
</dbReference>
<proteinExistence type="predicted"/>
<gene>
    <name evidence="1" type="ORF">GOSPT_009_00020</name>
</gene>
<dbReference type="eggNOG" id="ENOG5031GYV">
    <property type="taxonomic scope" value="Bacteria"/>
</dbReference>